<keyword evidence="3" id="KW-0460">Magnesium</keyword>
<dbReference type="InterPro" id="IPR023198">
    <property type="entry name" value="PGP-like_dom2"/>
</dbReference>
<sequence>MDRQHSPSKEPEIRFLLACPRSGSTLLMRIFAESSECAVTSRLVLTGNAQGSQDSLSPDLSILESPCRHVVFIKAKNMGKQFLICKEELGTNSQKGECLYDICLTPSIFKMTRPVFLIRDPIRLFDSWKHVGWTDAQSLIDCFTHIFRTLDQAPSHAISCLLYERLVQQPQNEVQRICTRWGVPFSETMLDFKKPFGPSFIFPTDREEDMYCKKKLLGSSTTAEATSSVIPDVPPHSLLSNDEKDKLEEHLGRLYLRCWQDEVPRLRDVLLEKAWIGFDLDDTLHEFRKASSMATNEVLAIISRQYNTPMPALKQEYSRVLQLKTANAFSDGKTSFDYRKERFGLVLEHFALSYDTQFMTLLLETYEATLSASLELKCGALGLLSTLKNVGKKIVVITEGPQDGQERTVEALGIGSYIDFLATTNHFGVSKTDGLFPKVLQHLGISSGDMAYIGDNVRRDMEPALSAGIFSIHFAESKNVSLNLVTPQINTLRKLQYIISG</sequence>
<organism evidence="4 5">
    <name type="scientific">Beauveria asiatica</name>
    <dbReference type="NCBI Taxonomy" id="1069075"/>
    <lineage>
        <taxon>Eukaryota</taxon>
        <taxon>Fungi</taxon>
        <taxon>Dikarya</taxon>
        <taxon>Ascomycota</taxon>
        <taxon>Pezizomycotina</taxon>
        <taxon>Sordariomycetes</taxon>
        <taxon>Hypocreomycetidae</taxon>
        <taxon>Hypocreales</taxon>
        <taxon>Cordycipitaceae</taxon>
        <taxon>Beauveria</taxon>
    </lineage>
</organism>
<keyword evidence="2" id="KW-0378">Hydrolase</keyword>
<dbReference type="InterPro" id="IPR023214">
    <property type="entry name" value="HAD_sf"/>
</dbReference>
<comment type="caution">
    <text evidence="4">The sequence shown here is derived from an EMBL/GenBank/DDBJ whole genome shotgun (WGS) entry which is preliminary data.</text>
</comment>
<evidence type="ECO:0000256" key="1">
    <source>
        <dbReference type="ARBA" id="ARBA00022723"/>
    </source>
</evidence>
<dbReference type="Gene3D" id="1.10.150.240">
    <property type="entry name" value="Putative phosphatase, domain 2"/>
    <property type="match status" value="1"/>
</dbReference>
<accession>A0AAW0RLH2</accession>
<dbReference type="SUPFAM" id="SSF56784">
    <property type="entry name" value="HAD-like"/>
    <property type="match status" value="1"/>
</dbReference>
<evidence type="ECO:0000313" key="4">
    <source>
        <dbReference type="EMBL" id="KAK8142804.1"/>
    </source>
</evidence>
<evidence type="ECO:0008006" key="6">
    <source>
        <dbReference type="Google" id="ProtNLM"/>
    </source>
</evidence>
<dbReference type="SFLD" id="SFLDG01129">
    <property type="entry name" value="C1.5:_HAD__Beta-PGM__Phosphata"/>
    <property type="match status" value="1"/>
</dbReference>
<dbReference type="InterPro" id="IPR027417">
    <property type="entry name" value="P-loop_NTPase"/>
</dbReference>
<name>A0AAW0RLH2_9HYPO</name>
<dbReference type="SFLD" id="SFLDS00003">
    <property type="entry name" value="Haloacid_Dehalogenase"/>
    <property type="match status" value="1"/>
</dbReference>
<dbReference type="GO" id="GO:0016791">
    <property type="term" value="F:phosphatase activity"/>
    <property type="evidence" value="ECO:0007669"/>
    <property type="project" value="TreeGrafter"/>
</dbReference>
<gene>
    <name evidence="4" type="ORF">G3M48_008212</name>
</gene>
<protein>
    <recommendedName>
        <fullName evidence="6">Haloacid dehalogenase-like hydrolase</fullName>
    </recommendedName>
</protein>
<dbReference type="Gene3D" id="3.40.50.1000">
    <property type="entry name" value="HAD superfamily/HAD-like"/>
    <property type="match status" value="1"/>
</dbReference>
<dbReference type="CDD" id="cd01427">
    <property type="entry name" value="HAD_like"/>
    <property type="match status" value="1"/>
</dbReference>
<dbReference type="InterPro" id="IPR036412">
    <property type="entry name" value="HAD-like_sf"/>
</dbReference>
<dbReference type="GO" id="GO:0046872">
    <property type="term" value="F:metal ion binding"/>
    <property type="evidence" value="ECO:0007669"/>
    <property type="project" value="UniProtKB-KW"/>
</dbReference>
<dbReference type="InterPro" id="IPR041492">
    <property type="entry name" value="HAD_2"/>
</dbReference>
<dbReference type="AlphaFoldDB" id="A0AAW0RLH2"/>
<keyword evidence="1" id="KW-0479">Metal-binding</keyword>
<dbReference type="InterPro" id="IPR051400">
    <property type="entry name" value="HAD-like_hydrolase"/>
</dbReference>
<evidence type="ECO:0000256" key="3">
    <source>
        <dbReference type="ARBA" id="ARBA00022842"/>
    </source>
</evidence>
<proteinExistence type="predicted"/>
<dbReference type="Pfam" id="PF13419">
    <property type="entry name" value="HAD_2"/>
    <property type="match status" value="1"/>
</dbReference>
<dbReference type="PANTHER" id="PTHR46470">
    <property type="entry name" value="N-ACYLNEURAMINATE-9-PHOSPHATASE"/>
    <property type="match status" value="1"/>
</dbReference>
<keyword evidence="5" id="KW-1185">Reference proteome</keyword>
<dbReference type="SUPFAM" id="SSF52540">
    <property type="entry name" value="P-loop containing nucleoside triphosphate hydrolases"/>
    <property type="match status" value="1"/>
</dbReference>
<evidence type="ECO:0000313" key="5">
    <source>
        <dbReference type="Proteomes" id="UP001397290"/>
    </source>
</evidence>
<dbReference type="Gene3D" id="3.40.50.300">
    <property type="entry name" value="P-loop containing nucleotide triphosphate hydrolases"/>
    <property type="match status" value="1"/>
</dbReference>
<dbReference type="EMBL" id="JAAHCF010000608">
    <property type="protein sequence ID" value="KAK8142804.1"/>
    <property type="molecule type" value="Genomic_DNA"/>
</dbReference>
<dbReference type="PANTHER" id="PTHR46470:SF2">
    <property type="entry name" value="GLYCERALDEHYDE 3-PHOSPHATE PHOSPHATASE"/>
    <property type="match status" value="1"/>
</dbReference>
<dbReference type="Proteomes" id="UP001397290">
    <property type="component" value="Unassembled WGS sequence"/>
</dbReference>
<reference evidence="4 5" key="1">
    <citation type="submission" date="2020-02" db="EMBL/GenBank/DDBJ databases">
        <title>Comparative genomics of the hypocrealean fungal genus Beauvera.</title>
        <authorList>
            <person name="Showalter D.N."/>
            <person name="Bushley K.E."/>
            <person name="Rehner S.A."/>
        </authorList>
    </citation>
    <scope>NUCLEOTIDE SEQUENCE [LARGE SCALE GENOMIC DNA]</scope>
    <source>
        <strain evidence="4 5">ARSEF4384</strain>
    </source>
</reference>
<evidence type="ECO:0000256" key="2">
    <source>
        <dbReference type="ARBA" id="ARBA00022801"/>
    </source>
</evidence>